<evidence type="ECO:0000256" key="5">
    <source>
        <dbReference type="ARBA" id="ARBA00034321"/>
    </source>
</evidence>
<evidence type="ECO:0000256" key="3">
    <source>
        <dbReference type="ARBA" id="ARBA00022729"/>
    </source>
</evidence>
<feature type="non-terminal residue" evidence="7">
    <location>
        <position position="143"/>
    </location>
</feature>
<reference evidence="7" key="1">
    <citation type="journal article" date="2015" name="Sci. Rep.">
        <title>Tissue- and time-dependent transcription in Ixodes ricinus salivary glands and midguts when blood feeding on the vertebrate host.</title>
        <authorList>
            <person name="Kotsyfakis M."/>
            <person name="Schwarz A."/>
            <person name="Erhart J."/>
            <person name="Ribeiro J.M."/>
        </authorList>
    </citation>
    <scope>NUCLEOTIDE SEQUENCE</scope>
    <source>
        <tissue evidence="7">Salivary gland and midgut</tissue>
    </source>
</reference>
<evidence type="ECO:0000256" key="1">
    <source>
        <dbReference type="ARBA" id="ARBA00004613"/>
    </source>
</evidence>
<feature type="signal peptide" evidence="6">
    <location>
        <begin position="1"/>
        <end position="21"/>
    </location>
</feature>
<dbReference type="InterPro" id="IPR021971">
    <property type="entry name" value="Salp15"/>
</dbReference>
<proteinExistence type="evidence at transcript level"/>
<keyword evidence="2" id="KW-0964">Secreted</keyword>
<dbReference type="Pfam" id="PF12115">
    <property type="entry name" value="Salp15"/>
    <property type="match status" value="1"/>
</dbReference>
<sequence>MLLALFVVIVAFVHLSCEVQSESVLDFPGKMKDLSPVCEATLKKEILDKCDGNSYQPELQWVTECTIKCGYENNNGDLITRSSQTYNLKDGTPCGHSRGHKRKDKRQIRLCLTRSSPLSTLHQQSMEKSSTIRKWKILWMRIR</sequence>
<accession>V5HD07</accession>
<evidence type="ECO:0000256" key="6">
    <source>
        <dbReference type="SAM" id="SignalP"/>
    </source>
</evidence>
<name>V5HD07_IXORI</name>
<feature type="chain" id="PRO_5004737901" evidence="6">
    <location>
        <begin position="22"/>
        <end position="143"/>
    </location>
</feature>
<organism evidence="7">
    <name type="scientific">Ixodes ricinus</name>
    <name type="common">Common tick</name>
    <name type="synonym">Acarus ricinus</name>
    <dbReference type="NCBI Taxonomy" id="34613"/>
    <lineage>
        <taxon>Eukaryota</taxon>
        <taxon>Metazoa</taxon>
        <taxon>Ecdysozoa</taxon>
        <taxon>Arthropoda</taxon>
        <taxon>Chelicerata</taxon>
        <taxon>Arachnida</taxon>
        <taxon>Acari</taxon>
        <taxon>Parasitiformes</taxon>
        <taxon>Ixodida</taxon>
        <taxon>Ixodoidea</taxon>
        <taxon>Ixodidae</taxon>
        <taxon>Ixodinae</taxon>
        <taxon>Ixodes</taxon>
    </lineage>
</organism>
<protein>
    <submittedName>
        <fullName evidence="7">Putative tick ixostatin</fullName>
    </submittedName>
</protein>
<keyword evidence="4" id="KW-0325">Glycoprotein</keyword>
<dbReference type="EMBL" id="GANP01011516">
    <property type="protein sequence ID" value="JAB72952.1"/>
    <property type="molecule type" value="mRNA"/>
</dbReference>
<dbReference type="GO" id="GO:0005576">
    <property type="term" value="C:extracellular region"/>
    <property type="evidence" value="ECO:0007669"/>
    <property type="project" value="UniProtKB-SubCell"/>
</dbReference>
<comment type="similarity">
    <text evidence="5">Belongs to the salp15 family.</text>
</comment>
<dbReference type="AlphaFoldDB" id="V5HD07"/>
<comment type="subcellular location">
    <subcellularLocation>
        <location evidence="1">Secreted</location>
    </subcellularLocation>
</comment>
<keyword evidence="3 6" id="KW-0732">Signal</keyword>
<evidence type="ECO:0000256" key="4">
    <source>
        <dbReference type="ARBA" id="ARBA00023180"/>
    </source>
</evidence>
<evidence type="ECO:0000256" key="2">
    <source>
        <dbReference type="ARBA" id="ARBA00022525"/>
    </source>
</evidence>
<evidence type="ECO:0000313" key="7">
    <source>
        <dbReference type="EMBL" id="JAB72952.1"/>
    </source>
</evidence>